<evidence type="ECO:0000313" key="1">
    <source>
        <dbReference type="EMBL" id="AAL28481.1"/>
    </source>
</evidence>
<dbReference type="EMBL" id="AY060933">
    <property type="protein sequence ID" value="AAL28481.1"/>
    <property type="molecule type" value="mRNA"/>
</dbReference>
<reference evidence="1" key="1">
    <citation type="submission" date="2001-10" db="EMBL/GenBank/DDBJ databases">
        <authorList>
            <person name="Stapleton M."/>
            <person name="Brokstein P."/>
            <person name="Hong L."/>
            <person name="Agbayani A."/>
            <person name="Carlson J."/>
            <person name="Champe M."/>
            <person name="Chavez C."/>
            <person name="Dorsett V."/>
            <person name="Farfan D."/>
            <person name="Frise E."/>
            <person name="George R."/>
            <person name="Gonzalez M."/>
            <person name="Guarin H."/>
            <person name="Li P."/>
            <person name="Liao G."/>
            <person name="Miranda A."/>
            <person name="Mungall C.J."/>
            <person name="Nunoo J."/>
            <person name="Pacleb J."/>
            <person name="Paragas V."/>
            <person name="Park S."/>
            <person name="Phouanenavong S."/>
            <person name="Wan K."/>
            <person name="Yu C."/>
            <person name="Lewis S.E."/>
            <person name="Rubin G.M."/>
            <person name="Celniker S."/>
        </authorList>
    </citation>
    <scope>NUCLEOTIDE SEQUENCE</scope>
</reference>
<sequence length="114" mass="13107">MYILSGYLHMYMWPSSCEAVYLLPVEPTGNRTLSQSQVVRSDRCCARYVVSFFLFAILFTESAGHNRLGWLIATTLGSRHYHYQSANCARCQRIRLLQFTHNGGLAIHNWSLTM</sequence>
<name>Q95S69_DROME</name>
<proteinExistence type="evidence at transcript level"/>
<accession>Q95S69</accession>
<protein>
    <submittedName>
        <fullName evidence="1">GM07526p</fullName>
    </submittedName>
</protein>
<organism evidence="1">
    <name type="scientific">Drosophila melanogaster</name>
    <name type="common">Fruit fly</name>
    <dbReference type="NCBI Taxonomy" id="7227"/>
    <lineage>
        <taxon>Eukaryota</taxon>
        <taxon>Metazoa</taxon>
        <taxon>Ecdysozoa</taxon>
        <taxon>Arthropoda</taxon>
        <taxon>Hexapoda</taxon>
        <taxon>Insecta</taxon>
        <taxon>Pterygota</taxon>
        <taxon>Neoptera</taxon>
        <taxon>Endopterygota</taxon>
        <taxon>Diptera</taxon>
        <taxon>Brachycera</taxon>
        <taxon>Muscomorpha</taxon>
        <taxon>Ephydroidea</taxon>
        <taxon>Drosophilidae</taxon>
        <taxon>Drosophila</taxon>
        <taxon>Sophophora</taxon>
    </lineage>
</organism>
<dbReference type="AlphaFoldDB" id="Q95S69"/>